<comment type="caution">
    <text evidence="1">The sequence shown here is derived from an EMBL/GenBank/DDBJ whole genome shotgun (WGS) entry which is preliminary data.</text>
</comment>
<organism evidence="1 2">
    <name type="scientific">Entomophthora muscae</name>
    <dbReference type="NCBI Taxonomy" id="34485"/>
    <lineage>
        <taxon>Eukaryota</taxon>
        <taxon>Fungi</taxon>
        <taxon>Fungi incertae sedis</taxon>
        <taxon>Zoopagomycota</taxon>
        <taxon>Entomophthoromycotina</taxon>
        <taxon>Entomophthoromycetes</taxon>
        <taxon>Entomophthorales</taxon>
        <taxon>Entomophthoraceae</taxon>
        <taxon>Entomophthora</taxon>
    </lineage>
</organism>
<gene>
    <name evidence="1" type="ORF">DSO57_1022045</name>
</gene>
<sequence>MVRQGQPAPNQPHQPQNEIVAYFYSIPYITRFILTTTILLSVAPHIKLIEYRHIALIWKDVFPKFQLWKMFTCFFIHPISFNFIFTIMFLYRSSVSLETTTFFSKPAQYVYFLILAFVSILAATSVFPLFILGGALEYAILTLWSLENAETMVQFYFGITFKAKYLPWVMAGMSFLLNASVPNDSLMGIGYSYLYNYLTKDFVAAGRINYLEAPSILEKFFPASGNTIATSQGYTATAPTTSNQGSSGGFNWGKGNRLGE</sequence>
<protein>
    <submittedName>
        <fullName evidence="1">Uncharacterized protein</fullName>
    </submittedName>
</protein>
<dbReference type="Proteomes" id="UP001165960">
    <property type="component" value="Unassembled WGS sequence"/>
</dbReference>
<evidence type="ECO:0000313" key="2">
    <source>
        <dbReference type="Proteomes" id="UP001165960"/>
    </source>
</evidence>
<accession>A0ACC2RHX5</accession>
<proteinExistence type="predicted"/>
<dbReference type="EMBL" id="QTSX02007209">
    <property type="protein sequence ID" value="KAJ9049670.1"/>
    <property type="molecule type" value="Genomic_DNA"/>
</dbReference>
<evidence type="ECO:0000313" key="1">
    <source>
        <dbReference type="EMBL" id="KAJ9049670.1"/>
    </source>
</evidence>
<keyword evidence="2" id="KW-1185">Reference proteome</keyword>
<name>A0ACC2RHX5_9FUNG</name>
<reference evidence="1" key="1">
    <citation type="submission" date="2022-04" db="EMBL/GenBank/DDBJ databases">
        <title>Genome of the entomopathogenic fungus Entomophthora muscae.</title>
        <authorList>
            <person name="Elya C."/>
            <person name="Lovett B.R."/>
            <person name="Lee E."/>
            <person name="Macias A.M."/>
            <person name="Hajek A.E."/>
            <person name="De Bivort B.L."/>
            <person name="Kasson M.T."/>
            <person name="De Fine Licht H.H."/>
            <person name="Stajich J.E."/>
        </authorList>
    </citation>
    <scope>NUCLEOTIDE SEQUENCE</scope>
    <source>
        <strain evidence="1">Berkeley</strain>
    </source>
</reference>